<dbReference type="GO" id="GO:0008270">
    <property type="term" value="F:zinc ion binding"/>
    <property type="evidence" value="ECO:0007669"/>
    <property type="project" value="UniProtKB-KW"/>
</dbReference>
<evidence type="ECO:0000313" key="6">
    <source>
        <dbReference type="EMBL" id="TCS63811.1"/>
    </source>
</evidence>
<reference evidence="6 7" key="1">
    <citation type="submission" date="2019-03" db="EMBL/GenBank/DDBJ databases">
        <title>Genomic Encyclopedia of Type Strains, Phase IV (KMG-IV): sequencing the most valuable type-strain genomes for metagenomic binning, comparative biology and taxonomic classification.</title>
        <authorList>
            <person name="Goeker M."/>
        </authorList>
    </citation>
    <scope>NUCLEOTIDE SEQUENCE [LARGE SCALE GENOMIC DNA]</scope>
    <source>
        <strain evidence="6 7">DSM 104836</strain>
    </source>
</reference>
<dbReference type="PANTHER" id="PTHR33823">
    <property type="entry name" value="RNA POLYMERASE-BINDING TRANSCRIPTION FACTOR DKSA-RELATED"/>
    <property type="match status" value="1"/>
</dbReference>
<sequence length="110" mass="12428">MNRNDRFRRLIMARLAELSAEDSRGLEGQAVVELDQQAVGRLSRMDALQSQAMARATQARRDAETQRLHRALARMEQDEFGWCEDCGEEIADKRLEVDLTATRCISCASG</sequence>
<evidence type="ECO:0000313" key="7">
    <source>
        <dbReference type="Proteomes" id="UP000295696"/>
    </source>
</evidence>
<proteinExistence type="predicted"/>
<dbReference type="AlphaFoldDB" id="A0A4V6NYJ7"/>
<feature type="zinc finger region" description="dksA C4-type" evidence="4">
    <location>
        <begin position="83"/>
        <end position="107"/>
    </location>
</feature>
<evidence type="ECO:0000256" key="2">
    <source>
        <dbReference type="ARBA" id="ARBA00022771"/>
    </source>
</evidence>
<evidence type="ECO:0000256" key="3">
    <source>
        <dbReference type="ARBA" id="ARBA00022833"/>
    </source>
</evidence>
<dbReference type="Proteomes" id="UP000295696">
    <property type="component" value="Unassembled WGS sequence"/>
</dbReference>
<keyword evidence="1" id="KW-0479">Metal-binding</keyword>
<keyword evidence="2" id="KW-0863">Zinc-finger</keyword>
<organism evidence="6 7">
    <name type="scientific">Primorskyibacter sedentarius</name>
    <dbReference type="NCBI Taxonomy" id="745311"/>
    <lineage>
        <taxon>Bacteria</taxon>
        <taxon>Pseudomonadati</taxon>
        <taxon>Pseudomonadota</taxon>
        <taxon>Alphaproteobacteria</taxon>
        <taxon>Rhodobacterales</taxon>
        <taxon>Roseobacteraceae</taxon>
        <taxon>Primorskyibacter</taxon>
    </lineage>
</organism>
<keyword evidence="3" id="KW-0862">Zinc</keyword>
<dbReference type="InterPro" id="IPR000962">
    <property type="entry name" value="Znf_DskA_TraR"/>
</dbReference>
<comment type="caution">
    <text evidence="6">The sequence shown here is derived from an EMBL/GenBank/DDBJ whole genome shotgun (WGS) entry which is preliminary data.</text>
</comment>
<dbReference type="PANTHER" id="PTHR33823:SF4">
    <property type="entry name" value="GENERAL STRESS PROTEIN 16O"/>
    <property type="match status" value="1"/>
</dbReference>
<gene>
    <name evidence="6" type="ORF">EDD52_10679</name>
</gene>
<dbReference type="Pfam" id="PF01258">
    <property type="entry name" value="zf-dskA_traR"/>
    <property type="match status" value="1"/>
</dbReference>
<keyword evidence="7" id="KW-1185">Reference proteome</keyword>
<accession>A0A4V6NYJ7</accession>
<evidence type="ECO:0000256" key="1">
    <source>
        <dbReference type="ARBA" id="ARBA00022723"/>
    </source>
</evidence>
<dbReference type="EMBL" id="SLZU01000006">
    <property type="protein sequence ID" value="TCS63811.1"/>
    <property type="molecule type" value="Genomic_DNA"/>
</dbReference>
<dbReference type="RefSeq" id="WP_243651896.1">
    <property type="nucleotide sequence ID" value="NZ_SLZU01000006.1"/>
</dbReference>
<name>A0A4V6NYJ7_9RHOB</name>
<evidence type="ECO:0000256" key="4">
    <source>
        <dbReference type="PROSITE-ProRule" id="PRU00510"/>
    </source>
</evidence>
<dbReference type="PROSITE" id="PS51128">
    <property type="entry name" value="ZF_DKSA_2"/>
    <property type="match status" value="1"/>
</dbReference>
<protein>
    <submittedName>
        <fullName evidence="6">TraR/DksA family transcriptional regulator</fullName>
    </submittedName>
</protein>
<dbReference type="Gene3D" id="1.20.120.910">
    <property type="entry name" value="DksA, coiled-coil domain"/>
    <property type="match status" value="1"/>
</dbReference>
<evidence type="ECO:0000259" key="5">
    <source>
        <dbReference type="Pfam" id="PF01258"/>
    </source>
</evidence>
<dbReference type="SUPFAM" id="SSF57716">
    <property type="entry name" value="Glucocorticoid receptor-like (DNA-binding domain)"/>
    <property type="match status" value="1"/>
</dbReference>
<feature type="domain" description="Zinc finger DksA/TraR C4-type" evidence="5">
    <location>
        <begin position="80"/>
        <end position="109"/>
    </location>
</feature>